<dbReference type="SUPFAM" id="SSF52047">
    <property type="entry name" value="RNI-like"/>
    <property type="match status" value="1"/>
</dbReference>
<evidence type="ECO:0000313" key="2">
    <source>
        <dbReference type="Proteomes" id="UP000054007"/>
    </source>
</evidence>
<dbReference type="OrthoDB" id="2834295at2759"/>
<dbReference type="EMBL" id="KN880879">
    <property type="protein sequence ID" value="KIY61748.1"/>
    <property type="molecule type" value="Genomic_DNA"/>
</dbReference>
<proteinExistence type="predicted"/>
<evidence type="ECO:0000313" key="1">
    <source>
        <dbReference type="EMBL" id="KIY61748.1"/>
    </source>
</evidence>
<dbReference type="Gene3D" id="1.20.1280.50">
    <property type="match status" value="1"/>
</dbReference>
<name>A0A0D7ATR6_9AGAR</name>
<dbReference type="InterPro" id="IPR036047">
    <property type="entry name" value="F-box-like_dom_sf"/>
</dbReference>
<sequence>MSSRLTLSEMTKILEGAFKRLLEMNAPPSDTEALEIRSLIRNLRYRMADIPRYNVFMDAERDDIQRAITAHEALLSPARYLPAEILMQIFSYTIEGYFDVLRVDAGPWVLSHVSRSWRYVATACPELWTSFVLPWETLQPRPSGAYELLESVLSRTCNSPLSITFTPEAATPGANFFYQRLLSESHRWKNARIFVPNNVYDAFNQQLTSLPRLKSLELVVDLVRAEKESPSLFAPFEAAPRLQNVAISGTKPLATVNLPKVRLPWAQLTRFSTEHIRNIDHLIEILHNTPKLRELELPCLKWHHPKYAESLGVHEGVESLRIWDPRLLDYLCLPSMRSIDLELDIKDKYATALGKFVARSQCSPRRLRLVNARPEERLTLLKDIPSLSHLIIEEGFHGREHVESLFKSLHRESGEELLPHLEHFEWTADISCFQFDGKCMLDMIESRWRLPVDSEVTRLRSVKVSCRTFRSKLSTIALRRVAKLRAEGLDIDIAFVRS</sequence>
<protein>
    <submittedName>
        <fullName evidence="1">Uncharacterized protein</fullName>
    </submittedName>
</protein>
<dbReference type="STRING" id="1314674.A0A0D7ATR6"/>
<dbReference type="InterPro" id="IPR032675">
    <property type="entry name" value="LRR_dom_sf"/>
</dbReference>
<gene>
    <name evidence="1" type="ORF">CYLTODRAFT_427358</name>
</gene>
<dbReference type="Proteomes" id="UP000054007">
    <property type="component" value="Unassembled WGS sequence"/>
</dbReference>
<reference evidence="1 2" key="1">
    <citation type="journal article" date="2015" name="Fungal Genet. Biol.">
        <title>Evolution of novel wood decay mechanisms in Agaricales revealed by the genome sequences of Fistulina hepatica and Cylindrobasidium torrendii.</title>
        <authorList>
            <person name="Floudas D."/>
            <person name="Held B.W."/>
            <person name="Riley R."/>
            <person name="Nagy L.G."/>
            <person name="Koehler G."/>
            <person name="Ransdell A.S."/>
            <person name="Younus H."/>
            <person name="Chow J."/>
            <person name="Chiniquy J."/>
            <person name="Lipzen A."/>
            <person name="Tritt A."/>
            <person name="Sun H."/>
            <person name="Haridas S."/>
            <person name="LaButti K."/>
            <person name="Ohm R.A."/>
            <person name="Kues U."/>
            <person name="Blanchette R.A."/>
            <person name="Grigoriev I.V."/>
            <person name="Minto R.E."/>
            <person name="Hibbett D.S."/>
        </authorList>
    </citation>
    <scope>NUCLEOTIDE SEQUENCE [LARGE SCALE GENOMIC DNA]</scope>
    <source>
        <strain evidence="1 2">FP15055 ss-10</strain>
    </source>
</reference>
<dbReference type="AlphaFoldDB" id="A0A0D7ATR6"/>
<keyword evidence="2" id="KW-1185">Reference proteome</keyword>
<dbReference type="SUPFAM" id="SSF81383">
    <property type="entry name" value="F-box domain"/>
    <property type="match status" value="1"/>
</dbReference>
<accession>A0A0D7ATR6</accession>
<organism evidence="1 2">
    <name type="scientific">Cylindrobasidium torrendii FP15055 ss-10</name>
    <dbReference type="NCBI Taxonomy" id="1314674"/>
    <lineage>
        <taxon>Eukaryota</taxon>
        <taxon>Fungi</taxon>
        <taxon>Dikarya</taxon>
        <taxon>Basidiomycota</taxon>
        <taxon>Agaricomycotina</taxon>
        <taxon>Agaricomycetes</taxon>
        <taxon>Agaricomycetidae</taxon>
        <taxon>Agaricales</taxon>
        <taxon>Marasmiineae</taxon>
        <taxon>Physalacriaceae</taxon>
        <taxon>Cylindrobasidium</taxon>
    </lineage>
</organism>
<dbReference type="Gene3D" id="3.80.10.10">
    <property type="entry name" value="Ribonuclease Inhibitor"/>
    <property type="match status" value="1"/>
</dbReference>